<accession>A0A7K1FNI1</accession>
<evidence type="ECO:0000256" key="1">
    <source>
        <dbReference type="ARBA" id="ARBA00022598"/>
    </source>
</evidence>
<dbReference type="GO" id="GO:0042398">
    <property type="term" value="P:modified amino acid biosynthetic process"/>
    <property type="evidence" value="ECO:0007669"/>
    <property type="project" value="InterPro"/>
</dbReference>
<dbReference type="InterPro" id="IPR014746">
    <property type="entry name" value="Gln_synth/guanido_kin_cat_dom"/>
</dbReference>
<comment type="catalytic activity">
    <reaction evidence="4 5">
        <text>L-cysteine + L-glutamate + ATP = gamma-L-glutamyl-L-cysteine + ADP + phosphate + H(+)</text>
        <dbReference type="Rhea" id="RHEA:13285"/>
        <dbReference type="ChEBI" id="CHEBI:15378"/>
        <dbReference type="ChEBI" id="CHEBI:29985"/>
        <dbReference type="ChEBI" id="CHEBI:30616"/>
        <dbReference type="ChEBI" id="CHEBI:35235"/>
        <dbReference type="ChEBI" id="CHEBI:43474"/>
        <dbReference type="ChEBI" id="CHEBI:58173"/>
        <dbReference type="ChEBI" id="CHEBI:456216"/>
        <dbReference type="EC" id="6.3.2.2"/>
    </reaction>
</comment>
<protein>
    <recommendedName>
        <fullName evidence="5">Putative glutamate--cysteine ligase 2</fullName>
        <ecNumber evidence="5">6.3.2.2</ecNumber>
    </recommendedName>
    <alternativeName>
        <fullName evidence="5">Gamma-glutamylcysteine synthetase 2</fullName>
        <shortName evidence="5">GCS 2</shortName>
        <shortName evidence="5">Gamma-GCS 2</shortName>
    </alternativeName>
</protein>
<keyword evidence="2 5" id="KW-0547">Nucleotide-binding</keyword>
<evidence type="ECO:0000256" key="2">
    <source>
        <dbReference type="ARBA" id="ARBA00022741"/>
    </source>
</evidence>
<dbReference type="InterPro" id="IPR011793">
    <property type="entry name" value="YbdK"/>
</dbReference>
<dbReference type="RefSeq" id="WP_154769752.1">
    <property type="nucleotide sequence ID" value="NZ_WLYK01000007.1"/>
</dbReference>
<dbReference type="Proteomes" id="UP000460221">
    <property type="component" value="Unassembled WGS sequence"/>
</dbReference>
<comment type="function">
    <text evidence="5">ATP-dependent carboxylate-amine ligase which exhibits weak glutamate--cysteine ligase activity.</text>
</comment>
<keyword evidence="3 5" id="KW-0067">ATP-binding</keyword>
<dbReference type="GO" id="GO:0004357">
    <property type="term" value="F:glutamate-cysteine ligase activity"/>
    <property type="evidence" value="ECO:0007669"/>
    <property type="project" value="UniProtKB-EC"/>
</dbReference>
<evidence type="ECO:0000256" key="4">
    <source>
        <dbReference type="ARBA" id="ARBA00048819"/>
    </source>
</evidence>
<dbReference type="SUPFAM" id="SSF55931">
    <property type="entry name" value="Glutamine synthetase/guanido kinase"/>
    <property type="match status" value="1"/>
</dbReference>
<dbReference type="InterPro" id="IPR006336">
    <property type="entry name" value="GCS2"/>
</dbReference>
<dbReference type="InterPro" id="IPR050141">
    <property type="entry name" value="GCL_type2/YbdK_subfam"/>
</dbReference>
<keyword evidence="1 5" id="KW-0436">Ligase</keyword>
<dbReference type="NCBIfam" id="TIGR02050">
    <property type="entry name" value="gshA_cyan_rel"/>
    <property type="match status" value="1"/>
</dbReference>
<gene>
    <name evidence="6" type="ORF">GIS00_17475</name>
</gene>
<evidence type="ECO:0000256" key="3">
    <source>
        <dbReference type="ARBA" id="ARBA00022840"/>
    </source>
</evidence>
<comment type="caution">
    <text evidence="6">The sequence shown here is derived from an EMBL/GenBank/DDBJ whole genome shotgun (WGS) entry which is preliminary data.</text>
</comment>
<comment type="similarity">
    <text evidence="5">Belongs to the glutamate--cysteine ligase type 2 family. YbdK subfamily.</text>
</comment>
<keyword evidence="7" id="KW-1185">Reference proteome</keyword>
<reference evidence="6 7" key="1">
    <citation type="submission" date="2019-11" db="EMBL/GenBank/DDBJ databases">
        <authorList>
            <person name="Jiang L.-Q."/>
        </authorList>
    </citation>
    <scope>NUCLEOTIDE SEQUENCE [LARGE SCALE GENOMIC DNA]</scope>
    <source>
        <strain evidence="6 7">YIM 132087</strain>
    </source>
</reference>
<dbReference type="NCBIfam" id="NF010041">
    <property type="entry name" value="PRK13517.1-1"/>
    <property type="match status" value="1"/>
</dbReference>
<name>A0A7K1FNI1_9ACTN</name>
<proteinExistence type="inferred from homology"/>
<sequence length="363" mass="39049">MPIRTFGVEEELLLVHPADGSPAPLGDQVVQAASMDPEAFGIEHEFKREQAEIGSDPRTTAAELLDDLRARRRRAAEVAEGVGARIAALATHPFPVRPTPTADERYLRMTAEFGWVARQQLTCGQHVHVGISSREEGVAALDRIRPWLATVVALSANSPFWQGRPSGYHSYRTLAWSLWPTSGPTELFGDPAGYDRAIAELIASGAAMDDGMIYFDARLSAKYPTLEIRVADVCTDVRDSVLIAVLCRALVSTAINDWQDGRPAPDVRTDLLQGAAWRAARFGLSGQLVDVAARTTVPAAELLGTLLQHLTPELDRTGDLEYARAGLARLLADGTGASRQLAVHDATGELSAVVADAADRTVG</sequence>
<organism evidence="6 7">
    <name type="scientific">Nakamurella alba</name>
    <dbReference type="NCBI Taxonomy" id="2665158"/>
    <lineage>
        <taxon>Bacteria</taxon>
        <taxon>Bacillati</taxon>
        <taxon>Actinomycetota</taxon>
        <taxon>Actinomycetes</taxon>
        <taxon>Nakamurellales</taxon>
        <taxon>Nakamurellaceae</taxon>
        <taxon>Nakamurella</taxon>
    </lineage>
</organism>
<dbReference type="EC" id="6.3.2.2" evidence="5"/>
<evidence type="ECO:0000313" key="6">
    <source>
        <dbReference type="EMBL" id="MTD15727.1"/>
    </source>
</evidence>
<dbReference type="Pfam" id="PF04107">
    <property type="entry name" value="GCS2"/>
    <property type="match status" value="1"/>
</dbReference>
<dbReference type="AlphaFoldDB" id="A0A7K1FNI1"/>
<dbReference type="PANTHER" id="PTHR36510">
    <property type="entry name" value="GLUTAMATE--CYSTEINE LIGASE 2-RELATED"/>
    <property type="match status" value="1"/>
</dbReference>
<dbReference type="Gene3D" id="3.30.590.20">
    <property type="match status" value="1"/>
</dbReference>
<evidence type="ECO:0000256" key="5">
    <source>
        <dbReference type="HAMAP-Rule" id="MF_01609"/>
    </source>
</evidence>
<dbReference type="EMBL" id="WLYK01000007">
    <property type="protein sequence ID" value="MTD15727.1"/>
    <property type="molecule type" value="Genomic_DNA"/>
</dbReference>
<dbReference type="HAMAP" id="MF_01609">
    <property type="entry name" value="Glu_cys_ligase_2"/>
    <property type="match status" value="1"/>
</dbReference>
<dbReference type="GO" id="GO:0005524">
    <property type="term" value="F:ATP binding"/>
    <property type="evidence" value="ECO:0007669"/>
    <property type="project" value="UniProtKB-KW"/>
</dbReference>
<evidence type="ECO:0000313" key="7">
    <source>
        <dbReference type="Proteomes" id="UP000460221"/>
    </source>
</evidence>
<dbReference type="PANTHER" id="PTHR36510:SF1">
    <property type="entry name" value="GLUTAMATE--CYSTEINE LIGASE 2-RELATED"/>
    <property type="match status" value="1"/>
</dbReference>